<dbReference type="Gene3D" id="2.60.40.60">
    <property type="entry name" value="Cadherins"/>
    <property type="match status" value="1"/>
</dbReference>
<proteinExistence type="predicted"/>
<dbReference type="GO" id="GO:0005509">
    <property type="term" value="F:calcium ion binding"/>
    <property type="evidence" value="ECO:0007669"/>
    <property type="project" value="InterPro"/>
</dbReference>
<evidence type="ECO:0000313" key="3">
    <source>
        <dbReference type="EMBL" id="MBE9080097.1"/>
    </source>
</evidence>
<dbReference type="InterPro" id="IPR011635">
    <property type="entry name" value="CARDB"/>
</dbReference>
<dbReference type="InterPro" id="IPR015919">
    <property type="entry name" value="Cadherin-like_sf"/>
</dbReference>
<dbReference type="InterPro" id="IPR051495">
    <property type="entry name" value="Epithelial_Barrier/Signaling"/>
</dbReference>
<dbReference type="PANTHER" id="PTHR13802:SF59">
    <property type="entry name" value="SUSHI DOMAIN-CONTAINING PROTEIN 2"/>
    <property type="match status" value="1"/>
</dbReference>
<evidence type="ECO:0000313" key="4">
    <source>
        <dbReference type="Proteomes" id="UP000636505"/>
    </source>
</evidence>
<keyword evidence="4" id="KW-1185">Reference proteome</keyword>
<name>A0A8J7B0N3_9CYAN</name>
<dbReference type="SUPFAM" id="SSF49313">
    <property type="entry name" value="Cadherin-like"/>
    <property type="match status" value="1"/>
</dbReference>
<dbReference type="EMBL" id="JADEXG010000083">
    <property type="protein sequence ID" value="MBE9080097.1"/>
    <property type="molecule type" value="Genomic_DNA"/>
</dbReference>
<dbReference type="Proteomes" id="UP000636505">
    <property type="component" value="Unassembled WGS sequence"/>
</dbReference>
<evidence type="ECO:0000259" key="2">
    <source>
        <dbReference type="PROSITE" id="PS50268"/>
    </source>
</evidence>
<gene>
    <name evidence="3" type="ORF">IQ241_22860</name>
</gene>
<dbReference type="Gene3D" id="2.60.40.10">
    <property type="entry name" value="Immunoglobulins"/>
    <property type="match status" value="2"/>
</dbReference>
<dbReference type="SMART" id="SM00112">
    <property type="entry name" value="CA"/>
    <property type="match status" value="1"/>
</dbReference>
<dbReference type="GO" id="GO:0016020">
    <property type="term" value="C:membrane"/>
    <property type="evidence" value="ECO:0007669"/>
    <property type="project" value="InterPro"/>
</dbReference>
<dbReference type="InterPro" id="IPR013783">
    <property type="entry name" value="Ig-like_fold"/>
</dbReference>
<dbReference type="CDD" id="cd11304">
    <property type="entry name" value="Cadherin_repeat"/>
    <property type="match status" value="1"/>
</dbReference>
<dbReference type="Pfam" id="PF06119">
    <property type="entry name" value="NIDO"/>
    <property type="match status" value="1"/>
</dbReference>
<dbReference type="GO" id="GO:0007156">
    <property type="term" value="P:homophilic cell adhesion via plasma membrane adhesion molecules"/>
    <property type="evidence" value="ECO:0007669"/>
    <property type="project" value="InterPro"/>
</dbReference>
<feature type="region of interest" description="Disordered" evidence="1">
    <location>
        <begin position="1021"/>
        <end position="1046"/>
    </location>
</feature>
<dbReference type="Pfam" id="PF07705">
    <property type="entry name" value="CARDB"/>
    <property type="match status" value="2"/>
</dbReference>
<dbReference type="PROSITE" id="PS50268">
    <property type="entry name" value="CADHERIN_2"/>
    <property type="match status" value="1"/>
</dbReference>
<dbReference type="GO" id="GO:0007160">
    <property type="term" value="P:cell-matrix adhesion"/>
    <property type="evidence" value="ECO:0007669"/>
    <property type="project" value="InterPro"/>
</dbReference>
<dbReference type="InterPro" id="IPR003886">
    <property type="entry name" value="NIDO_dom"/>
</dbReference>
<dbReference type="PANTHER" id="PTHR13802">
    <property type="entry name" value="MUCIN 4-RELATED"/>
    <property type="match status" value="1"/>
</dbReference>
<evidence type="ECO:0000256" key="1">
    <source>
        <dbReference type="SAM" id="MobiDB-lite"/>
    </source>
</evidence>
<comment type="caution">
    <text evidence="3">The sequence shown here is derived from an EMBL/GenBank/DDBJ whole genome shotgun (WGS) entry which is preliminary data.</text>
</comment>
<protein>
    <submittedName>
        <fullName evidence="3">Cadherin domain-containing protein</fullName>
    </submittedName>
</protein>
<reference evidence="3" key="1">
    <citation type="submission" date="2020-10" db="EMBL/GenBank/DDBJ databases">
        <authorList>
            <person name="Castelo-Branco R."/>
            <person name="Eusebio N."/>
            <person name="Adriana R."/>
            <person name="Vieira A."/>
            <person name="Brugerolle De Fraissinette N."/>
            <person name="Rezende De Castro R."/>
            <person name="Schneider M.P."/>
            <person name="Vasconcelos V."/>
            <person name="Leao P.N."/>
        </authorList>
    </citation>
    <scope>NUCLEOTIDE SEQUENCE</scope>
    <source>
        <strain evidence="3">LEGE 07310</strain>
    </source>
</reference>
<accession>A0A8J7B0N3</accession>
<sequence length="1850" mass="198923">MTVALAISAAKARLNQFLSQSELLAQLDQAFGNSWNHEAGQALLQGLAESQDWPEIKILTNGELIANGAYSKDTNTIYLSKAFLDQNASRSDVVSAVLLEELGHYIDSRLNSVDSAGDEGAIFAALVQGRALSDADLSNLRSEDDTGTLFDGLISIEMNTDAGTLDSSRNYLINGLGTPPDFQDSLNPPSFGENYLYRNDDRSSGFIDITSVFESGINFFGTVYTGFYVNNNGNITFNAPLSTFTPFAMTGDTDIPIIAPFFSDIDTRAGALTPSLGGTSTGSNLVYWDLDPLNNTVTVTWDDVGSYSYNQTPNAFQLQLSDRGNGDFSLEFRYEAIQWVSPGGGGGPVARAGYSAANGVNYYELPQSGDAAAMLNLASTSNANQPGAFKFAVLNGVPSQAPTDILLSSARVDENAANGTVVGTLSTVDPDAGDTHVYTLLDNAGGRFAIDGTQRLVVANGKLLDYESGASHTIVVRTTDAVGLTYEKSFVIAVGDVDEPDLYITAASANKAVVSSDEVFSVSWTVENQGIGGTIGSWVDSVYLSKDATWDSSDRLIMSESSSALAPGGRYDQSRQLILPGDVDDGDYHLLWVTDRDREVIETDKANNFASTSIKLISPDLQVVSPKVPSKIIVDQLTTLSWTVKNLSAGSTQTSWQDAVYISDSAVFDSSAIRLETTLKANPAALAAAGAGDTYTQTATVTLSAADKGQKYLFFVADVNGQQKDLDAANNVLPVSVIVEEDVSDDELADTFDYLGYGIDLANVNFVKKVLPDGSVVIQVGNREIYFSPVGSEPSVDSPRVYTNNVFSTGSPGSWTAFGFGPSYPSSNPGVPGEPPEEKFYIQSIDASNFSVIYDRVNLAGDDFAHKPIRIETAFGDINFTYYSASDASKGITKGDFASTDDIELFEVLLNSVGAKSVDDLSDIFVTRAFTKSGTITKEETALKNRIANLWTRIGYIALMPNAGIETLTAEERKRLLDFEENLLAATALTDEFRGYGFKEDALLLGEMVQLGRVYASLNPQLKETPTNDGGTGNGSAPPPPPEKPDALLLTTTYSYLAEDYVAIESRLKQQGYNVTTKNSDEFTWFDAEGMELIVAADYSGPINLEFAGLQVPVVVLDNRKLDDQALAAASQTVASSPVWIDASGYLGPEGFIGELVLSKEDVPEQTVTLVDPTTLDLNLSVKSFLGGLSYSPIYAKVQEDAYYDGQVPEARRVAFIGFVDSFANLNDAGLQSFDAAVKWSANLKEPEQPQEPQPAEPTPATAIDQEGSFLNEVWKINKGRKEQGSDDAEQIQKSTEGTNAFLNIFDDAAKDLGLVNYQRKLLSAIKAMTEDNPELETYSSDVRFIDKIFEIGKLYYALDKSTDAINSRLTFLSDIDDAQSDSEIKSIASGLQNIVDAIENAVEAFRFRERPALNLSNVIPLSGSDVDSFVQLLEDPSRVKTILDSFHVYNVLPYDQDPTNQMVFVSVEDNTIGANEAYPNGTQLAHSDPPGVAHPYYLVLRDGQLEYFPNGISASFYPGDKLIFPVSDESDFPTFLVEDALAEKVITPLLEFNQTLGEFVLGAVYQYIVDQGDFPRQLLSLSPEVQRWLEATEQEAEQAILDTAAFQAGRLFGDGAAVVTGMLEILAGFGVGVTGGAAGASLCLTPGLCIAGAPAIAVSVVGGAVLVVDGANTVQVGLENILEQIEGTIFAAISGEGSLSQPKAGDPVPGIKGAVYGKPRGGGGRPQDRDYAERVTGNDTGLAIYVDRPPGDPGDPVEFDGNDGSILLDAKNWEQNGIHDFSPTSTRDPFIQQIARDEILAQAERQVRALPQSSAIRIEWRIADETVANSVRDLLEQRGFGQIVVVYTP</sequence>
<dbReference type="Pfam" id="PF00028">
    <property type="entry name" value="Cadherin"/>
    <property type="match status" value="1"/>
</dbReference>
<feature type="domain" description="Cadherin" evidence="2">
    <location>
        <begin position="404"/>
        <end position="502"/>
    </location>
</feature>
<dbReference type="InterPro" id="IPR002126">
    <property type="entry name" value="Cadherin-like_dom"/>
</dbReference>
<organism evidence="3 4">
    <name type="scientific">Vasconcelosia minhoensis LEGE 07310</name>
    <dbReference type="NCBI Taxonomy" id="915328"/>
    <lineage>
        <taxon>Bacteria</taxon>
        <taxon>Bacillati</taxon>
        <taxon>Cyanobacteriota</taxon>
        <taxon>Cyanophyceae</taxon>
        <taxon>Nodosilineales</taxon>
        <taxon>Cymatolegaceae</taxon>
        <taxon>Vasconcelosia</taxon>
        <taxon>Vasconcelosia minhoensis</taxon>
    </lineage>
</organism>